<dbReference type="GO" id="GO:0016747">
    <property type="term" value="F:acyltransferase activity, transferring groups other than amino-acyl groups"/>
    <property type="evidence" value="ECO:0007669"/>
    <property type="project" value="InterPro"/>
</dbReference>
<keyword evidence="6" id="KW-1185">Reference proteome</keyword>
<feature type="compositionally biased region" description="Acidic residues" evidence="1">
    <location>
        <begin position="765"/>
        <end position="780"/>
    </location>
</feature>
<proteinExistence type="predicted"/>
<feature type="transmembrane region" description="Helical" evidence="2">
    <location>
        <begin position="323"/>
        <end position="344"/>
    </location>
</feature>
<evidence type="ECO:0000313" key="5">
    <source>
        <dbReference type="EMBL" id="EGT50900.1"/>
    </source>
</evidence>
<reference evidence="6" key="1">
    <citation type="submission" date="2011-07" db="EMBL/GenBank/DDBJ databases">
        <authorList>
            <consortium name="Caenorhabditis brenneri Sequencing and Analysis Consortium"/>
            <person name="Wilson R.K."/>
        </authorList>
    </citation>
    <scope>NUCLEOTIDE SEQUENCE [LARGE SCALE GENOMIC DNA]</scope>
    <source>
        <strain evidence="6">PB2801</strain>
    </source>
</reference>
<name>G0PC24_CAEBE</name>
<feature type="transmembrane region" description="Helical" evidence="2">
    <location>
        <begin position="193"/>
        <end position="211"/>
    </location>
</feature>
<keyword evidence="2" id="KW-0472">Membrane</keyword>
<feature type="transmembrane region" description="Helical" evidence="2">
    <location>
        <begin position="622"/>
        <end position="643"/>
    </location>
</feature>
<organism evidence="6">
    <name type="scientific">Caenorhabditis brenneri</name>
    <name type="common">Nematode worm</name>
    <dbReference type="NCBI Taxonomy" id="135651"/>
    <lineage>
        <taxon>Eukaryota</taxon>
        <taxon>Metazoa</taxon>
        <taxon>Ecdysozoa</taxon>
        <taxon>Nematoda</taxon>
        <taxon>Chromadorea</taxon>
        <taxon>Rhabditida</taxon>
        <taxon>Rhabditina</taxon>
        <taxon>Rhabditomorpha</taxon>
        <taxon>Rhabditoidea</taxon>
        <taxon>Rhabditidae</taxon>
        <taxon>Peloderinae</taxon>
        <taxon>Caenorhabditis</taxon>
    </lineage>
</organism>
<feature type="region of interest" description="Disordered" evidence="1">
    <location>
        <begin position="239"/>
        <end position="267"/>
    </location>
</feature>
<dbReference type="Pfam" id="PF01757">
    <property type="entry name" value="Acyl_transf_3"/>
    <property type="match status" value="1"/>
</dbReference>
<dbReference type="SMART" id="SM00703">
    <property type="entry name" value="NRF"/>
    <property type="match status" value="1"/>
</dbReference>
<feature type="transmembrane region" description="Helical" evidence="2">
    <location>
        <begin position="515"/>
        <end position="540"/>
    </location>
</feature>
<feature type="transmembrane region" description="Helical" evidence="2">
    <location>
        <begin position="695"/>
        <end position="720"/>
    </location>
</feature>
<dbReference type="Proteomes" id="UP000008068">
    <property type="component" value="Unassembled WGS sequence"/>
</dbReference>
<keyword evidence="3" id="KW-0732">Signal</keyword>
<feature type="transmembrane region" description="Helical" evidence="2">
    <location>
        <begin position="455"/>
        <end position="477"/>
    </location>
</feature>
<gene>
    <name evidence="5" type="primary">Cbn-oac-9</name>
    <name evidence="5" type="ORF">CAEBREN_21970</name>
</gene>
<evidence type="ECO:0000256" key="3">
    <source>
        <dbReference type="SAM" id="SignalP"/>
    </source>
</evidence>
<dbReference type="STRING" id="135651.G0PC24"/>
<dbReference type="InParanoid" id="G0PC24"/>
<feature type="transmembrane region" description="Helical" evidence="2">
    <location>
        <begin position="594"/>
        <end position="616"/>
    </location>
</feature>
<keyword evidence="2" id="KW-0812">Transmembrane</keyword>
<feature type="region of interest" description="Disordered" evidence="1">
    <location>
        <begin position="762"/>
        <end position="783"/>
    </location>
</feature>
<protein>
    <submittedName>
        <fullName evidence="5">CBN-OAC-9 protein</fullName>
    </submittedName>
</protein>
<dbReference type="eggNOG" id="KOG3700">
    <property type="taxonomic scope" value="Eukaryota"/>
</dbReference>
<evidence type="ECO:0000313" key="6">
    <source>
        <dbReference type="Proteomes" id="UP000008068"/>
    </source>
</evidence>
<keyword evidence="2" id="KW-1133">Transmembrane helix</keyword>
<evidence type="ECO:0000256" key="1">
    <source>
        <dbReference type="SAM" id="MobiDB-lite"/>
    </source>
</evidence>
<feature type="transmembrane region" description="Helical" evidence="2">
    <location>
        <begin position="655"/>
        <end position="675"/>
    </location>
</feature>
<feature type="chain" id="PRO_5003406106" evidence="3">
    <location>
        <begin position="20"/>
        <end position="829"/>
    </location>
</feature>
<feature type="transmembrane region" description="Helical" evidence="2">
    <location>
        <begin position="284"/>
        <end position="303"/>
    </location>
</feature>
<dbReference type="AlphaFoldDB" id="G0PC24"/>
<accession>G0PC24</accession>
<sequence>MNLANWTFISLLLFCSVDCLFLKSGQDAIDNFFKQDEFNRTGFKKYTSKLKDFYDENFCLTSLENFARSALKYNFSKPSELNTGSRFFDALPTKPSGLSRKGPFFFLGEYEICKELWQEKISVHYCTVKGIIKFGNELSPVTTGVCAPTNCNETHITKLLEFAKEYFLSETTKVESVHCSNGDNEVWRFRKPFVLFVFFSILALLAVGTLTEKMNREGLIKKSRTKMRRIIHRKTFHVNRSPTGSVSDRESCGNESFEDENGSTANSSVNRLNAPSIALTYRSLSAISFSNSLLISILSSFSVRNSLNYLFRNSTRDVKLVNLFRVCSSFWVIFSHTCLFSLNFTDTIRDVARRGESVVGWRNFMLNSSLAVDTFLFLSACVATYSIRKKLMFRGSDASFSIIKCAFLLFHRCLRILPALSLYLVFMAFVYNYLGDGPFWNTEGMFGSQCEFSSLWPHFTFLANFFPSTCVPWLWYISLDFQLYLVGFCFMLVVEYEFQTLPIIIFFVSRFRFGWLLIIFLCILSLTYRSLMFSIHTLPANMFVEMLSGKFEKAELSFKLLYTSPLSRCPPFLIGILTGWYICQIRYLGTLRTITTLGLKVLAVTLLIFALFGPFVTSDYFIYPHAVTNRTIWAIGLAILVVLAQNGYNFGVFKVFSGQALVVLSRLSFGVYLSHEPILLYYLNTLRQAMSPSSFRYFMFITISIYVLSLIAAFFIAIAIEVPLLTLERKLFMTTREMNGDVMRERMERHVSFGETEIEKYEIKNEEDDGDGDDGMDDMDPNEKTRQWLETGQLCAQRSDLDVIGKKQKLIRTVKEEKKEGEEETSTSC</sequence>
<dbReference type="HOGENOM" id="CLU_385536_0_0_1"/>
<evidence type="ECO:0000259" key="4">
    <source>
        <dbReference type="SMART" id="SM00703"/>
    </source>
</evidence>
<dbReference type="InterPro" id="IPR052728">
    <property type="entry name" value="O2_lipid_transport_reg"/>
</dbReference>
<feature type="signal peptide" evidence="3">
    <location>
        <begin position="1"/>
        <end position="19"/>
    </location>
</feature>
<dbReference type="OrthoDB" id="207378at2759"/>
<feature type="transmembrane region" description="Helical" evidence="2">
    <location>
        <begin position="364"/>
        <end position="387"/>
    </location>
</feature>
<feature type="transmembrane region" description="Helical" evidence="2">
    <location>
        <begin position="416"/>
        <end position="434"/>
    </location>
</feature>
<feature type="domain" description="Nose resistant-to-fluoxetine protein N-terminal" evidence="4">
    <location>
        <begin position="56"/>
        <end position="181"/>
    </location>
</feature>
<feature type="transmembrane region" description="Helical" evidence="2">
    <location>
        <begin position="483"/>
        <end position="508"/>
    </location>
</feature>
<dbReference type="PANTHER" id="PTHR11161:SF68">
    <property type="entry name" value="NOSE RESISTANT-TO-FLUOXETINE PROTEIN N-TERMINAL DOMAIN-CONTAINING PROTEIN"/>
    <property type="match status" value="1"/>
</dbReference>
<dbReference type="PANTHER" id="PTHR11161">
    <property type="entry name" value="O-ACYLTRANSFERASE"/>
    <property type="match status" value="1"/>
</dbReference>
<dbReference type="InterPro" id="IPR006621">
    <property type="entry name" value="Nose-resist-to-fluoxetine_N"/>
</dbReference>
<evidence type="ECO:0000256" key="2">
    <source>
        <dbReference type="SAM" id="Phobius"/>
    </source>
</evidence>
<dbReference type="EMBL" id="GL380228">
    <property type="protein sequence ID" value="EGT50900.1"/>
    <property type="molecule type" value="Genomic_DNA"/>
</dbReference>
<dbReference type="InterPro" id="IPR002656">
    <property type="entry name" value="Acyl_transf_3_dom"/>
</dbReference>